<dbReference type="OrthoDB" id="6636665at2"/>
<feature type="region of interest" description="Disordered" evidence="1">
    <location>
        <begin position="36"/>
        <end position="69"/>
    </location>
</feature>
<evidence type="ECO:0000313" key="2">
    <source>
        <dbReference type="EMBL" id="SFA55348.1"/>
    </source>
</evidence>
<reference evidence="3" key="1">
    <citation type="submission" date="2016-10" db="EMBL/GenBank/DDBJ databases">
        <authorList>
            <person name="Varghese N."/>
            <person name="Submissions S."/>
        </authorList>
    </citation>
    <scope>NUCLEOTIDE SEQUENCE [LARGE SCALE GENOMIC DNA]</scope>
    <source>
        <strain evidence="3">M1</strain>
    </source>
</reference>
<dbReference type="RefSeq" id="WP_090951963.1">
    <property type="nucleotide sequence ID" value="NZ_FOJS01000060.1"/>
</dbReference>
<accession>A0A1I0TUF9</accession>
<proteinExistence type="predicted"/>
<organism evidence="2 3">
    <name type="scientific">Parageobacillus thermantarcticus</name>
    <dbReference type="NCBI Taxonomy" id="186116"/>
    <lineage>
        <taxon>Bacteria</taxon>
        <taxon>Bacillati</taxon>
        <taxon>Bacillota</taxon>
        <taxon>Bacilli</taxon>
        <taxon>Bacillales</taxon>
        <taxon>Anoxybacillaceae</taxon>
        <taxon>Parageobacillus</taxon>
    </lineage>
</organism>
<dbReference type="EMBL" id="FOJS01000060">
    <property type="protein sequence ID" value="SFA55348.1"/>
    <property type="molecule type" value="Genomic_DNA"/>
</dbReference>
<gene>
    <name evidence="2" type="ORF">SAMN05192569_10603</name>
</gene>
<feature type="compositionally biased region" description="Basic and acidic residues" evidence="1">
    <location>
        <begin position="51"/>
        <end position="63"/>
    </location>
</feature>
<name>A0A1I0TUF9_9BACL</name>
<dbReference type="AlphaFoldDB" id="A0A1I0TUF9"/>
<sequence>MKVFASRFLEAPTTEKVVDPKDWTWEPANKEVYNIYASGNNTRSNQSTYAAERDSRSDTDRPNEGLYIA</sequence>
<protein>
    <submittedName>
        <fullName evidence="2">Uncharacterized protein</fullName>
    </submittedName>
</protein>
<feature type="compositionally biased region" description="Polar residues" evidence="1">
    <location>
        <begin position="37"/>
        <end position="49"/>
    </location>
</feature>
<dbReference type="Proteomes" id="UP000198650">
    <property type="component" value="Unassembled WGS sequence"/>
</dbReference>
<evidence type="ECO:0000256" key="1">
    <source>
        <dbReference type="SAM" id="MobiDB-lite"/>
    </source>
</evidence>
<keyword evidence="3" id="KW-1185">Reference proteome</keyword>
<evidence type="ECO:0000313" key="3">
    <source>
        <dbReference type="Proteomes" id="UP000198650"/>
    </source>
</evidence>